<protein>
    <submittedName>
        <fullName evidence="1">Uncharacterized protein</fullName>
    </submittedName>
</protein>
<evidence type="ECO:0000313" key="2">
    <source>
        <dbReference type="Proteomes" id="UP000799757"/>
    </source>
</evidence>
<evidence type="ECO:0000313" key="1">
    <source>
        <dbReference type="EMBL" id="KAF2795046.1"/>
    </source>
</evidence>
<dbReference type="EMBL" id="MU001871">
    <property type="protein sequence ID" value="KAF2795046.1"/>
    <property type="molecule type" value="Genomic_DNA"/>
</dbReference>
<keyword evidence="2" id="KW-1185">Reference proteome</keyword>
<dbReference type="Proteomes" id="UP000799757">
    <property type="component" value="Unassembled WGS sequence"/>
</dbReference>
<name>A0A6A6XF34_9PLEO</name>
<dbReference type="AlphaFoldDB" id="A0A6A6XF34"/>
<gene>
    <name evidence="1" type="ORF">K505DRAFT_360542</name>
</gene>
<reference evidence="1" key="1">
    <citation type="journal article" date="2020" name="Stud. Mycol.">
        <title>101 Dothideomycetes genomes: a test case for predicting lifestyles and emergence of pathogens.</title>
        <authorList>
            <person name="Haridas S."/>
            <person name="Albert R."/>
            <person name="Binder M."/>
            <person name="Bloem J."/>
            <person name="Labutti K."/>
            <person name="Salamov A."/>
            <person name="Andreopoulos B."/>
            <person name="Baker S."/>
            <person name="Barry K."/>
            <person name="Bills G."/>
            <person name="Bluhm B."/>
            <person name="Cannon C."/>
            <person name="Castanera R."/>
            <person name="Culley D."/>
            <person name="Daum C."/>
            <person name="Ezra D."/>
            <person name="Gonzalez J."/>
            <person name="Henrissat B."/>
            <person name="Kuo A."/>
            <person name="Liang C."/>
            <person name="Lipzen A."/>
            <person name="Lutzoni F."/>
            <person name="Magnuson J."/>
            <person name="Mondo S."/>
            <person name="Nolan M."/>
            <person name="Ohm R."/>
            <person name="Pangilinan J."/>
            <person name="Park H.-J."/>
            <person name="Ramirez L."/>
            <person name="Alfaro M."/>
            <person name="Sun H."/>
            <person name="Tritt A."/>
            <person name="Yoshinaga Y."/>
            <person name="Zwiers L.-H."/>
            <person name="Turgeon B."/>
            <person name="Goodwin S."/>
            <person name="Spatafora J."/>
            <person name="Crous P."/>
            <person name="Grigoriev I."/>
        </authorList>
    </citation>
    <scope>NUCLEOTIDE SEQUENCE</scope>
    <source>
        <strain evidence="1">CBS 109.77</strain>
    </source>
</reference>
<sequence>MVLTRAAKAALSTEVRADLPKITNDQNAEMQDDILSRTNSYNTLTKRCNDPTKKKNDALWKKENNDFWNSKNITIPAHNPVNIASPPSDHPTITIEPNNIVNAMTDKLRRLTRISLDDMHTDDADNLPIDKKLGREEFLQHPAPISYNAQQMLTLLLRHNTILDDDVKKGVDRHTEEFKDDLWARDACWAKLQIELAKQLPGQTEEERKSLADGIMRAVLGGTWDVHIEDGGGYDEDVDMVGT</sequence>
<accession>A0A6A6XF34</accession>
<proteinExistence type="predicted"/>
<organism evidence="1 2">
    <name type="scientific">Melanomma pulvis-pyrius CBS 109.77</name>
    <dbReference type="NCBI Taxonomy" id="1314802"/>
    <lineage>
        <taxon>Eukaryota</taxon>
        <taxon>Fungi</taxon>
        <taxon>Dikarya</taxon>
        <taxon>Ascomycota</taxon>
        <taxon>Pezizomycotina</taxon>
        <taxon>Dothideomycetes</taxon>
        <taxon>Pleosporomycetidae</taxon>
        <taxon>Pleosporales</taxon>
        <taxon>Melanommataceae</taxon>
        <taxon>Melanomma</taxon>
    </lineage>
</organism>